<protein>
    <submittedName>
        <fullName evidence="2">Uncharacterized protein</fullName>
    </submittedName>
</protein>
<feature type="region of interest" description="Disordered" evidence="1">
    <location>
        <begin position="1"/>
        <end position="36"/>
    </location>
</feature>
<gene>
    <name evidence="2" type="ORF">P5673_030781</name>
</gene>
<dbReference type="PANTHER" id="PTHR47163:SF2">
    <property type="entry name" value="SI:DKEY-17M8.2"/>
    <property type="match status" value="1"/>
</dbReference>
<accession>A0AAD9UTB4</accession>
<proteinExistence type="predicted"/>
<feature type="compositionally biased region" description="Low complexity" evidence="1">
    <location>
        <begin position="20"/>
        <end position="32"/>
    </location>
</feature>
<evidence type="ECO:0000313" key="2">
    <source>
        <dbReference type="EMBL" id="KAK2548870.1"/>
    </source>
</evidence>
<dbReference type="AlphaFoldDB" id="A0AAD9UTB4"/>
<reference evidence="2" key="1">
    <citation type="journal article" date="2023" name="G3 (Bethesda)">
        <title>Whole genome assembly and annotation of the endangered Caribbean coral Acropora cervicornis.</title>
        <authorList>
            <person name="Selwyn J.D."/>
            <person name="Vollmer S.V."/>
        </authorList>
    </citation>
    <scope>NUCLEOTIDE SEQUENCE</scope>
    <source>
        <strain evidence="2">K2</strain>
    </source>
</reference>
<dbReference type="EMBL" id="JARQWQ010000136">
    <property type="protein sequence ID" value="KAK2548870.1"/>
    <property type="molecule type" value="Genomic_DNA"/>
</dbReference>
<evidence type="ECO:0000313" key="3">
    <source>
        <dbReference type="Proteomes" id="UP001249851"/>
    </source>
</evidence>
<dbReference type="PANTHER" id="PTHR47163">
    <property type="entry name" value="DDE_TNP_IS1595 DOMAIN-CONTAINING PROTEIN"/>
    <property type="match status" value="1"/>
</dbReference>
<evidence type="ECO:0000256" key="1">
    <source>
        <dbReference type="SAM" id="MobiDB-lite"/>
    </source>
</evidence>
<dbReference type="InterPro" id="IPR053164">
    <property type="entry name" value="IS1016-like_transposase"/>
</dbReference>
<name>A0AAD9UTB4_ACRCE</name>
<comment type="caution">
    <text evidence="2">The sequence shown here is derived from an EMBL/GenBank/DDBJ whole genome shotgun (WGS) entry which is preliminary data.</text>
</comment>
<reference evidence="2" key="2">
    <citation type="journal article" date="2023" name="Science">
        <title>Genomic signatures of disease resistance in endangered staghorn corals.</title>
        <authorList>
            <person name="Vollmer S.V."/>
            <person name="Selwyn J.D."/>
            <person name="Despard B.A."/>
            <person name="Roesel C.L."/>
        </authorList>
    </citation>
    <scope>NUCLEOTIDE SEQUENCE</scope>
    <source>
        <strain evidence="2">K2</strain>
    </source>
</reference>
<keyword evidence="3" id="KW-1185">Reference proteome</keyword>
<organism evidence="2 3">
    <name type="scientific">Acropora cervicornis</name>
    <name type="common">Staghorn coral</name>
    <dbReference type="NCBI Taxonomy" id="6130"/>
    <lineage>
        <taxon>Eukaryota</taxon>
        <taxon>Metazoa</taxon>
        <taxon>Cnidaria</taxon>
        <taxon>Anthozoa</taxon>
        <taxon>Hexacorallia</taxon>
        <taxon>Scleractinia</taxon>
        <taxon>Astrocoeniina</taxon>
        <taxon>Acroporidae</taxon>
        <taxon>Acropora</taxon>
    </lineage>
</organism>
<dbReference type="Proteomes" id="UP001249851">
    <property type="component" value="Unassembled WGS sequence"/>
</dbReference>
<sequence length="209" mass="23894">MPAEMTKATAVSTNDGNVASEPSTSQESQTSTLKTGPAAKKMNLEYLMQLRQSSTERQRRWLQQRSLANPLHCGGCNTNMTLVERSRDHVDGYQWRCTVCRKKRSLRTNSFFEKYPKIPLGELIVLIYFWSQDEQRRRAARMMSLSENLVCRVFRSLEDICSADIERNPFIPFPGTAVVKCDESKFNHKAKVRYFLIAETICSCAIIGP</sequence>